<dbReference type="Proteomes" id="UP001256646">
    <property type="component" value="Unassembled WGS sequence"/>
</dbReference>
<dbReference type="SUPFAM" id="SSF88659">
    <property type="entry name" value="Sigma3 and sigma4 domains of RNA polymerase sigma factors"/>
    <property type="match status" value="1"/>
</dbReference>
<keyword evidence="7" id="KW-1185">Reference proteome</keyword>
<evidence type="ECO:0000313" key="6">
    <source>
        <dbReference type="EMBL" id="MDR5588920.1"/>
    </source>
</evidence>
<dbReference type="InterPro" id="IPR014284">
    <property type="entry name" value="RNA_pol_sigma-70_dom"/>
</dbReference>
<dbReference type="InterPro" id="IPR013324">
    <property type="entry name" value="RNA_pol_sigma_r3/r4-like"/>
</dbReference>
<dbReference type="RefSeq" id="WP_309556933.1">
    <property type="nucleotide sequence ID" value="NZ_JAVJAN010000074.1"/>
</dbReference>
<evidence type="ECO:0000259" key="5">
    <source>
        <dbReference type="Pfam" id="PF04542"/>
    </source>
</evidence>
<keyword evidence="1" id="KW-0805">Transcription regulation</keyword>
<evidence type="ECO:0000256" key="3">
    <source>
        <dbReference type="ARBA" id="ARBA00023125"/>
    </source>
</evidence>
<evidence type="ECO:0000256" key="1">
    <source>
        <dbReference type="ARBA" id="ARBA00023015"/>
    </source>
</evidence>
<proteinExistence type="predicted"/>
<dbReference type="Pfam" id="PF04542">
    <property type="entry name" value="Sigma70_r2"/>
    <property type="match status" value="1"/>
</dbReference>
<dbReference type="InterPro" id="IPR007627">
    <property type="entry name" value="RNA_pol_sigma70_r2"/>
</dbReference>
<gene>
    <name evidence="6" type="ORF">RGC78_15750</name>
</gene>
<comment type="caution">
    <text evidence="6">The sequence shown here is derived from an EMBL/GenBank/DDBJ whole genome shotgun (WGS) entry which is preliminary data.</text>
</comment>
<dbReference type="PANTHER" id="PTHR30385">
    <property type="entry name" value="SIGMA FACTOR F FLAGELLAR"/>
    <property type="match status" value="1"/>
</dbReference>
<feature type="domain" description="RNA polymerase sigma-70 region 2" evidence="5">
    <location>
        <begin position="25"/>
        <end position="91"/>
    </location>
</feature>
<dbReference type="SUPFAM" id="SSF88946">
    <property type="entry name" value="Sigma2 domain of RNA polymerase sigma factors"/>
    <property type="match status" value="1"/>
</dbReference>
<dbReference type="Gene3D" id="1.10.1740.10">
    <property type="match status" value="1"/>
</dbReference>
<evidence type="ECO:0000256" key="2">
    <source>
        <dbReference type="ARBA" id="ARBA00023082"/>
    </source>
</evidence>
<organism evidence="6 7">
    <name type="scientific">Clostridium aquiflavi</name>
    <dbReference type="NCBI Taxonomy" id="3073603"/>
    <lineage>
        <taxon>Bacteria</taxon>
        <taxon>Bacillati</taxon>
        <taxon>Bacillota</taxon>
        <taxon>Clostridia</taxon>
        <taxon>Eubacteriales</taxon>
        <taxon>Clostridiaceae</taxon>
        <taxon>Clostridium</taxon>
    </lineage>
</organism>
<protein>
    <submittedName>
        <fullName evidence="6">Sigma-70 family RNA polymerase sigma factor</fullName>
    </submittedName>
</protein>
<keyword evidence="2" id="KW-0731">Sigma factor</keyword>
<reference evidence="6 7" key="1">
    <citation type="submission" date="2023-09" db="EMBL/GenBank/DDBJ databases">
        <authorList>
            <person name="Zhai L."/>
        </authorList>
    </citation>
    <scope>NUCLEOTIDE SEQUENCE [LARGE SCALE GENOMIC DNA]</scope>
    <source>
        <strain evidence="6 7">5 N-1</strain>
    </source>
</reference>
<accession>A0ABU1EKK6</accession>
<dbReference type="NCBIfam" id="TIGR02937">
    <property type="entry name" value="sigma70-ECF"/>
    <property type="match status" value="1"/>
</dbReference>
<evidence type="ECO:0000256" key="4">
    <source>
        <dbReference type="ARBA" id="ARBA00023163"/>
    </source>
</evidence>
<keyword evidence="3" id="KW-0238">DNA-binding</keyword>
<dbReference type="EMBL" id="JAVJAN010000074">
    <property type="protein sequence ID" value="MDR5588920.1"/>
    <property type="molecule type" value="Genomic_DNA"/>
</dbReference>
<name>A0ABU1EKK6_9CLOT</name>
<evidence type="ECO:0000313" key="7">
    <source>
        <dbReference type="Proteomes" id="UP001256646"/>
    </source>
</evidence>
<sequence>MNFNDIERLVYLSKLGDKKAKEELAKEFKPMILNIAAKTFTHGYDFLDIKNECYAKLFSCIDYYSLSEHKFVAYATNSIQNEIKQILRKTKTRDAAEGSDALILNDNLEYVLISKEPTPDEVLYKNDEKKRLKLALSKLDDDERQLIDFIIIKNNPLVKYSKITKIPYTTLHRKKKKTLQKLSEYLN</sequence>
<dbReference type="InterPro" id="IPR013325">
    <property type="entry name" value="RNA_pol_sigma_r2"/>
</dbReference>
<keyword evidence="4" id="KW-0804">Transcription</keyword>